<dbReference type="GO" id="GO:0008270">
    <property type="term" value="F:zinc ion binding"/>
    <property type="evidence" value="ECO:0007669"/>
    <property type="project" value="UniProtKB-KW"/>
</dbReference>
<feature type="compositionally biased region" description="Basic residues" evidence="7">
    <location>
        <begin position="279"/>
        <end position="290"/>
    </location>
</feature>
<evidence type="ECO:0000256" key="7">
    <source>
        <dbReference type="SAM" id="MobiDB-lite"/>
    </source>
</evidence>
<protein>
    <recommendedName>
        <fullName evidence="8">THAP-type domain-containing protein</fullName>
    </recommendedName>
</protein>
<evidence type="ECO:0000256" key="3">
    <source>
        <dbReference type="ARBA" id="ARBA00022833"/>
    </source>
</evidence>
<keyword evidence="6" id="KW-0175">Coiled coil</keyword>
<feature type="region of interest" description="Disordered" evidence="7">
    <location>
        <begin position="269"/>
        <end position="294"/>
    </location>
</feature>
<dbReference type="PANTHER" id="PTHR46791">
    <property type="entry name" value="EXPRESSED PROTEIN"/>
    <property type="match status" value="1"/>
</dbReference>
<dbReference type="SUPFAM" id="SSF57716">
    <property type="entry name" value="Glucocorticoid receptor-like (DNA-binding domain)"/>
    <property type="match status" value="1"/>
</dbReference>
<name>A0A9W9ZKC7_9CNID</name>
<evidence type="ECO:0000256" key="6">
    <source>
        <dbReference type="SAM" id="Coils"/>
    </source>
</evidence>
<keyword evidence="4 5" id="KW-0238">DNA-binding</keyword>
<evidence type="ECO:0000256" key="5">
    <source>
        <dbReference type="PROSITE-ProRule" id="PRU00309"/>
    </source>
</evidence>
<evidence type="ECO:0000313" key="9">
    <source>
        <dbReference type="EMBL" id="KAJ7383237.1"/>
    </source>
</evidence>
<organism evidence="9 10">
    <name type="scientific">Desmophyllum pertusum</name>
    <dbReference type="NCBI Taxonomy" id="174260"/>
    <lineage>
        <taxon>Eukaryota</taxon>
        <taxon>Metazoa</taxon>
        <taxon>Cnidaria</taxon>
        <taxon>Anthozoa</taxon>
        <taxon>Hexacorallia</taxon>
        <taxon>Scleractinia</taxon>
        <taxon>Caryophylliina</taxon>
        <taxon>Caryophylliidae</taxon>
        <taxon>Desmophyllum</taxon>
    </lineage>
</organism>
<dbReference type="PROSITE" id="PS50950">
    <property type="entry name" value="ZF_THAP"/>
    <property type="match status" value="1"/>
</dbReference>
<reference evidence="9" key="1">
    <citation type="submission" date="2023-01" db="EMBL/GenBank/DDBJ databases">
        <title>Genome assembly of the deep-sea coral Lophelia pertusa.</title>
        <authorList>
            <person name="Herrera S."/>
            <person name="Cordes E."/>
        </authorList>
    </citation>
    <scope>NUCLEOTIDE SEQUENCE</scope>
    <source>
        <strain evidence="9">USNM1676648</strain>
        <tissue evidence="9">Polyp</tissue>
    </source>
</reference>
<dbReference type="SMART" id="SM00692">
    <property type="entry name" value="DM3"/>
    <property type="match status" value="1"/>
</dbReference>
<feature type="coiled-coil region" evidence="6">
    <location>
        <begin position="332"/>
        <end position="380"/>
    </location>
</feature>
<gene>
    <name evidence="9" type="ORF">OS493_030042</name>
</gene>
<keyword evidence="3" id="KW-0862">Zinc</keyword>
<evidence type="ECO:0000259" key="8">
    <source>
        <dbReference type="PROSITE" id="PS50950"/>
    </source>
</evidence>
<accession>A0A9W9ZKC7</accession>
<keyword evidence="2 5" id="KW-0863">Zinc-finger</keyword>
<keyword evidence="10" id="KW-1185">Reference proteome</keyword>
<dbReference type="Gene3D" id="6.20.210.20">
    <property type="entry name" value="THAP domain"/>
    <property type="match status" value="1"/>
</dbReference>
<dbReference type="InterPro" id="IPR006612">
    <property type="entry name" value="THAP_Znf"/>
</dbReference>
<dbReference type="Pfam" id="PF05485">
    <property type="entry name" value="THAP"/>
    <property type="match status" value="1"/>
</dbReference>
<dbReference type="Proteomes" id="UP001163046">
    <property type="component" value="Unassembled WGS sequence"/>
</dbReference>
<feature type="domain" description="THAP-type" evidence="8">
    <location>
        <begin position="174"/>
        <end position="267"/>
    </location>
</feature>
<evidence type="ECO:0000256" key="4">
    <source>
        <dbReference type="ARBA" id="ARBA00023125"/>
    </source>
</evidence>
<dbReference type="SMART" id="SM00980">
    <property type="entry name" value="THAP"/>
    <property type="match status" value="1"/>
</dbReference>
<dbReference type="PANTHER" id="PTHR46791:SF5">
    <property type="entry name" value="CLR5 DOMAIN-CONTAINING PROTEIN-RELATED"/>
    <property type="match status" value="1"/>
</dbReference>
<evidence type="ECO:0000256" key="1">
    <source>
        <dbReference type="ARBA" id="ARBA00022723"/>
    </source>
</evidence>
<proteinExistence type="predicted"/>
<dbReference type="OrthoDB" id="5954880at2759"/>
<evidence type="ECO:0000256" key="2">
    <source>
        <dbReference type="ARBA" id="ARBA00022771"/>
    </source>
</evidence>
<dbReference type="InterPro" id="IPR038441">
    <property type="entry name" value="THAP_Znf_sf"/>
</dbReference>
<dbReference type="GO" id="GO:0003677">
    <property type="term" value="F:DNA binding"/>
    <property type="evidence" value="ECO:0007669"/>
    <property type="project" value="UniProtKB-UniRule"/>
</dbReference>
<comment type="caution">
    <text evidence="9">The sequence shown here is derived from an EMBL/GenBank/DDBJ whole genome shotgun (WGS) entry which is preliminary data.</text>
</comment>
<dbReference type="EMBL" id="MU825904">
    <property type="protein sequence ID" value="KAJ7383237.1"/>
    <property type="molecule type" value="Genomic_DNA"/>
</dbReference>
<keyword evidence="1" id="KW-0479">Metal-binding</keyword>
<evidence type="ECO:0000313" key="10">
    <source>
        <dbReference type="Proteomes" id="UP001163046"/>
    </source>
</evidence>
<sequence length="461" mass="53195">MATQDQRGGYLKEHIARSIREVVVDIECSVFQHVRNAKELIAHEFDRVSNTDDQAYCTEKVYSGNRGRSRYDVQEAQLQFFVGFGFKVPDMAKMLAVSQATVNRRLCDYGISLSTKFCQMSDSELDEVIKNVKEHFSCSGYRVTLGILRSMGYHVQELRVRESLRRVDIEGVLMRSLQLQIIHRRKYTVYGPNALWHVDTNHKLIRFPEERELFMKWIVAIRRDVGELFQVTAHTRVCSRHFKSSDYVPSFAGRKRSLKTTAVPSVFPWKNGSPVKQKTPTRRSPIKRKHATETTTANADVSTCEVFVEAQETQFLSSTSVNSENTTVDQSADELQSIIREIKIENERLREEIHQVTALKEELKSEVEELAHRISVLNAKVFTVDRFESDKDVSFYTGFPNRIVFESVFEFLDPGKKGENISYWHSDDSAATVNQRCDEDAPKQGRSRHLNPKEEFFFNPL</sequence>
<dbReference type="AlphaFoldDB" id="A0A9W9ZKC7"/>